<dbReference type="PANTHER" id="PTHR41795">
    <property type="entry name" value="EXOPOLYSACCHARIDE SYNTHESIS PROTEIN"/>
    <property type="match status" value="1"/>
</dbReference>
<name>A0A6I6MHS0_9CAUL</name>
<dbReference type="Pfam" id="PF06055">
    <property type="entry name" value="ExoD"/>
    <property type="match status" value="1"/>
</dbReference>
<dbReference type="InterPro" id="IPR010331">
    <property type="entry name" value="ExoD"/>
</dbReference>
<evidence type="ECO:0000313" key="3">
    <source>
        <dbReference type="Proteomes" id="UP000431269"/>
    </source>
</evidence>
<keyword evidence="1" id="KW-0812">Transmembrane</keyword>
<feature type="transmembrane region" description="Helical" evidence="1">
    <location>
        <begin position="149"/>
        <end position="167"/>
    </location>
</feature>
<feature type="transmembrane region" description="Helical" evidence="1">
    <location>
        <begin position="121"/>
        <end position="143"/>
    </location>
</feature>
<proteinExistence type="predicted"/>
<organism evidence="2 3">
    <name type="scientific">Terricaulis silvestris</name>
    <dbReference type="NCBI Taxonomy" id="2686094"/>
    <lineage>
        <taxon>Bacteria</taxon>
        <taxon>Pseudomonadati</taxon>
        <taxon>Pseudomonadota</taxon>
        <taxon>Alphaproteobacteria</taxon>
        <taxon>Caulobacterales</taxon>
        <taxon>Caulobacteraceae</taxon>
        <taxon>Terricaulis</taxon>
    </lineage>
</organism>
<dbReference type="Proteomes" id="UP000431269">
    <property type="component" value="Chromosome"/>
</dbReference>
<dbReference type="PIRSF" id="PIRSF033239">
    <property type="entry name" value="ExoD"/>
    <property type="match status" value="1"/>
</dbReference>
<keyword evidence="1" id="KW-0472">Membrane</keyword>
<accession>A0A6I6MHS0</accession>
<keyword evidence="1" id="KW-1133">Transmembrane helix</keyword>
<dbReference type="AlphaFoldDB" id="A0A6I6MHS0"/>
<dbReference type="KEGG" id="tsv:DSM104635_00007"/>
<dbReference type="RefSeq" id="WP_158764219.1">
    <property type="nucleotide sequence ID" value="NZ_CP047045.1"/>
</dbReference>
<protein>
    <submittedName>
        <fullName evidence="2">Exopolysaccharide synthesis, ExoD</fullName>
    </submittedName>
</protein>
<keyword evidence="3" id="KW-1185">Reference proteome</keyword>
<dbReference type="PANTHER" id="PTHR41795:SF1">
    <property type="entry name" value="EXOPOLYSACCHARIDE SYNTHESIS PROTEIN"/>
    <property type="match status" value="1"/>
</dbReference>
<evidence type="ECO:0000313" key="2">
    <source>
        <dbReference type="EMBL" id="QGZ93201.1"/>
    </source>
</evidence>
<reference evidence="3" key="1">
    <citation type="submission" date="2019-12" db="EMBL/GenBank/DDBJ databases">
        <title>Complete genome of Terracaulis silvestris 0127_4.</title>
        <authorList>
            <person name="Vieira S."/>
            <person name="Riedel T."/>
            <person name="Sproer C."/>
            <person name="Pascual J."/>
            <person name="Boedeker C."/>
            <person name="Overmann J."/>
        </authorList>
    </citation>
    <scope>NUCLEOTIDE SEQUENCE [LARGE SCALE GENOMIC DNA]</scope>
    <source>
        <strain evidence="3">0127_4</strain>
    </source>
</reference>
<feature type="transmembrane region" description="Helical" evidence="1">
    <location>
        <begin position="174"/>
        <end position="194"/>
    </location>
</feature>
<sequence length="195" mass="20500">MPAQTLGHVLDEISTKVRDDATPETLTLGEVIDAFGRRSYGPLLLVIGLFAISPATIVPGLTWLAAALTLVVAGQMALGLKRIWLPRGALQAELPRDAVLGGIEKSRGFANRIDGLLKPRLTFLSGPPFVNVVALLCIAAALITFPLGLIPFAPLAPGIAVVFFGLGMVARDGLWLLLGTAFVGGAIWLAMQVIL</sequence>
<gene>
    <name evidence="2" type="ORF">DSM104635_00007</name>
</gene>
<dbReference type="EMBL" id="CP047045">
    <property type="protein sequence ID" value="QGZ93201.1"/>
    <property type="molecule type" value="Genomic_DNA"/>
</dbReference>
<evidence type="ECO:0000256" key="1">
    <source>
        <dbReference type="SAM" id="Phobius"/>
    </source>
</evidence>